<evidence type="ECO:0008006" key="3">
    <source>
        <dbReference type="Google" id="ProtNLM"/>
    </source>
</evidence>
<protein>
    <recommendedName>
        <fullName evidence="3">MSHA biogenesis protein MshJ</fullName>
    </recommendedName>
</protein>
<organism evidence="2">
    <name type="scientific">hydrothermal vent metagenome</name>
    <dbReference type="NCBI Taxonomy" id="652676"/>
    <lineage>
        <taxon>unclassified sequences</taxon>
        <taxon>metagenomes</taxon>
        <taxon>ecological metagenomes</taxon>
    </lineage>
</organism>
<accession>A0A3B1AP52</accession>
<keyword evidence="1" id="KW-0472">Membrane</keyword>
<feature type="transmembrane region" description="Helical" evidence="1">
    <location>
        <begin position="21"/>
        <end position="40"/>
    </location>
</feature>
<gene>
    <name evidence="2" type="ORF">MNBD_GAMMA22-2057</name>
</gene>
<sequence>MNNYIKIFYEKFDALQQREKAMVAGLIIVLLISVWQLFIFDEAALQSAKLNNLVKLQQQENVALNSEIAAYRDRRVNNPNIKLKQQQDLYMAKIETLDTKLNKKMKGLISPKKMTLMLKDILKSNASLTLLSLEKLQTESMFDFSDNNKIADQKTSTVNTVSVTDDISEQQLDSVAVVYRHPVRIVFTGSYLNTLTYLEILEKMPWDLYWENVQLNVEKYPVAKIVITVFTLSLKKGWVGV</sequence>
<evidence type="ECO:0000256" key="1">
    <source>
        <dbReference type="SAM" id="Phobius"/>
    </source>
</evidence>
<dbReference type="AlphaFoldDB" id="A0A3B1AP52"/>
<keyword evidence="1" id="KW-1133">Transmembrane helix</keyword>
<keyword evidence="1" id="KW-0812">Transmembrane</keyword>
<evidence type="ECO:0000313" key="2">
    <source>
        <dbReference type="EMBL" id="VAX01654.1"/>
    </source>
</evidence>
<reference evidence="2" key="1">
    <citation type="submission" date="2018-06" db="EMBL/GenBank/DDBJ databases">
        <authorList>
            <person name="Zhirakovskaya E."/>
        </authorList>
    </citation>
    <scope>NUCLEOTIDE SEQUENCE</scope>
</reference>
<dbReference type="EMBL" id="UOFS01000049">
    <property type="protein sequence ID" value="VAX01654.1"/>
    <property type="molecule type" value="Genomic_DNA"/>
</dbReference>
<proteinExistence type="predicted"/>
<name>A0A3B1AP52_9ZZZZ</name>